<dbReference type="Proteomes" id="UP000422764">
    <property type="component" value="Chromosome"/>
</dbReference>
<dbReference type="InterPro" id="IPR029039">
    <property type="entry name" value="Flavoprotein-like_sf"/>
</dbReference>
<evidence type="ECO:0000259" key="1">
    <source>
        <dbReference type="Pfam" id="PF12724"/>
    </source>
</evidence>
<proteinExistence type="predicted"/>
<sequence length="167" mass="18679">MKTLIVYGSRHGCAEKCSKVLKSKLDGEVTILHAKKGQIFDISPFDKIIIGGSIYAGRIQKEIAEFCNVNLKELKKKKIGLFICCMNKDNADTQLNSSYPPELLNMAVAKDNFGGEFLFEKMSVFERFIVKMATKSNKGILQMDGKKNISIILDENIVNFAHLINNA</sequence>
<protein>
    <submittedName>
        <fullName evidence="2">Flavodoxin</fullName>
    </submittedName>
</protein>
<feature type="domain" description="Flavodoxin" evidence="1">
    <location>
        <begin position="4"/>
        <end position="139"/>
    </location>
</feature>
<accession>A0A6I6EWB3</accession>
<organism evidence="2 3">
    <name type="scientific">Clostridium bovifaecis</name>
    <dbReference type="NCBI Taxonomy" id="2184719"/>
    <lineage>
        <taxon>Bacteria</taxon>
        <taxon>Bacillati</taxon>
        <taxon>Bacillota</taxon>
        <taxon>Clostridia</taxon>
        <taxon>Eubacteriales</taxon>
        <taxon>Clostridiaceae</taxon>
        <taxon>Clostridium</taxon>
    </lineage>
</organism>
<gene>
    <name evidence="2" type="ORF">GOM49_17430</name>
</gene>
<dbReference type="Pfam" id="PF12724">
    <property type="entry name" value="Flavodoxin_5"/>
    <property type="match status" value="1"/>
</dbReference>
<reference evidence="2 3" key="1">
    <citation type="submission" date="2019-12" db="EMBL/GenBank/DDBJ databases">
        <title>Genome sequenceing of Clostridium bovifaecis.</title>
        <authorList>
            <person name="Yao Y."/>
        </authorList>
    </citation>
    <scope>NUCLEOTIDE SEQUENCE [LARGE SCALE GENOMIC DNA]</scope>
    <source>
        <strain evidence="2 3">BXX</strain>
    </source>
</reference>
<evidence type="ECO:0000313" key="3">
    <source>
        <dbReference type="Proteomes" id="UP000422764"/>
    </source>
</evidence>
<dbReference type="Gene3D" id="3.40.50.360">
    <property type="match status" value="1"/>
</dbReference>
<dbReference type="AlphaFoldDB" id="A0A6I6EWB3"/>
<dbReference type="PANTHER" id="PTHR38030">
    <property type="entry name" value="PROTOPORPHYRINOGEN IX DEHYDROGENASE [MENAQUINONE]"/>
    <property type="match status" value="1"/>
</dbReference>
<dbReference type="InterPro" id="IPR026816">
    <property type="entry name" value="Flavodoxin_dom"/>
</dbReference>
<dbReference type="InterPro" id="IPR052200">
    <property type="entry name" value="Protoporphyrinogen_IX_DH"/>
</dbReference>
<dbReference type="EMBL" id="CP046522">
    <property type="protein sequence ID" value="QGU96633.1"/>
    <property type="molecule type" value="Genomic_DNA"/>
</dbReference>
<dbReference type="SUPFAM" id="SSF52218">
    <property type="entry name" value="Flavoproteins"/>
    <property type="match status" value="1"/>
</dbReference>
<keyword evidence="3" id="KW-1185">Reference proteome</keyword>
<dbReference type="GO" id="GO:0070819">
    <property type="term" value="F:menaquinone-dependent protoporphyrinogen oxidase activity"/>
    <property type="evidence" value="ECO:0007669"/>
    <property type="project" value="TreeGrafter"/>
</dbReference>
<dbReference type="GO" id="GO:0010181">
    <property type="term" value="F:FMN binding"/>
    <property type="evidence" value="ECO:0007669"/>
    <property type="project" value="TreeGrafter"/>
</dbReference>
<dbReference type="GO" id="GO:0006783">
    <property type="term" value="P:heme biosynthetic process"/>
    <property type="evidence" value="ECO:0007669"/>
    <property type="project" value="TreeGrafter"/>
</dbReference>
<dbReference type="PANTHER" id="PTHR38030:SF2">
    <property type="entry name" value="PROTOPORPHYRINOGEN IX DEHYDROGENASE [QUINONE]"/>
    <property type="match status" value="1"/>
</dbReference>
<name>A0A6I6EWB3_9CLOT</name>
<evidence type="ECO:0000313" key="2">
    <source>
        <dbReference type="EMBL" id="QGU96633.1"/>
    </source>
</evidence>